<dbReference type="FunFam" id="3.80.10.10:FF:000095">
    <property type="entry name" value="LRR receptor-like serine/threonine-protein kinase GSO1"/>
    <property type="match status" value="2"/>
</dbReference>
<evidence type="ECO:0008006" key="18">
    <source>
        <dbReference type="Google" id="ProtNLM"/>
    </source>
</evidence>
<dbReference type="GO" id="GO:0009742">
    <property type="term" value="P:brassinosteroid mediated signaling pathway"/>
    <property type="evidence" value="ECO:0007669"/>
    <property type="project" value="UniProtKB-KW"/>
</dbReference>
<feature type="domain" description="Disease resistance R13L4/SHOC-2-like LRR" evidence="15">
    <location>
        <begin position="406"/>
        <end position="559"/>
    </location>
</feature>
<dbReference type="Pfam" id="PF23598">
    <property type="entry name" value="LRR_14"/>
    <property type="match status" value="1"/>
</dbReference>
<keyword evidence="17" id="KW-1185">Reference proteome</keyword>
<reference evidence="16" key="1">
    <citation type="submission" date="2024-10" db="EMBL/GenBank/DDBJ databases">
        <authorList>
            <person name="Ryan C."/>
        </authorList>
    </citation>
    <scope>NUCLEOTIDE SEQUENCE [LARGE SCALE GENOMIC DNA]</scope>
</reference>
<evidence type="ECO:0000256" key="6">
    <source>
        <dbReference type="ARBA" id="ARBA00022692"/>
    </source>
</evidence>
<keyword evidence="5" id="KW-1070">Brassinosteroid signaling pathway</keyword>
<evidence type="ECO:0000256" key="9">
    <source>
        <dbReference type="ARBA" id="ARBA00022989"/>
    </source>
</evidence>
<name>A0ABC9ASU9_9POAL</name>
<dbReference type="SMART" id="SM00369">
    <property type="entry name" value="LRR_TYP"/>
    <property type="match status" value="9"/>
</dbReference>
<evidence type="ECO:0000256" key="10">
    <source>
        <dbReference type="ARBA" id="ARBA00023136"/>
    </source>
</evidence>
<evidence type="ECO:0000256" key="3">
    <source>
        <dbReference type="ARBA" id="ARBA00022475"/>
    </source>
</evidence>
<keyword evidence="4" id="KW-0433">Leucine-rich repeat</keyword>
<evidence type="ECO:0000259" key="15">
    <source>
        <dbReference type="Pfam" id="PF23598"/>
    </source>
</evidence>
<proteinExistence type="inferred from homology"/>
<dbReference type="AlphaFoldDB" id="A0ABC9ASU9"/>
<keyword evidence="7 13" id="KW-0732">Signal</keyword>
<evidence type="ECO:0000256" key="8">
    <source>
        <dbReference type="ARBA" id="ARBA00022737"/>
    </source>
</evidence>
<evidence type="ECO:0000256" key="5">
    <source>
        <dbReference type="ARBA" id="ARBA00022626"/>
    </source>
</evidence>
<keyword evidence="10 12" id="KW-0472">Membrane</keyword>
<dbReference type="GO" id="GO:0005886">
    <property type="term" value="C:plasma membrane"/>
    <property type="evidence" value="ECO:0007669"/>
    <property type="project" value="UniProtKB-SubCell"/>
</dbReference>
<evidence type="ECO:0000256" key="4">
    <source>
        <dbReference type="ARBA" id="ARBA00022614"/>
    </source>
</evidence>
<keyword evidence="3" id="KW-1003">Cell membrane</keyword>
<organism evidence="16 17">
    <name type="scientific">Urochloa decumbens</name>
    <dbReference type="NCBI Taxonomy" id="240449"/>
    <lineage>
        <taxon>Eukaryota</taxon>
        <taxon>Viridiplantae</taxon>
        <taxon>Streptophyta</taxon>
        <taxon>Embryophyta</taxon>
        <taxon>Tracheophyta</taxon>
        <taxon>Spermatophyta</taxon>
        <taxon>Magnoliopsida</taxon>
        <taxon>Liliopsida</taxon>
        <taxon>Poales</taxon>
        <taxon>Poaceae</taxon>
        <taxon>PACMAD clade</taxon>
        <taxon>Panicoideae</taxon>
        <taxon>Panicodae</taxon>
        <taxon>Paniceae</taxon>
        <taxon>Melinidinae</taxon>
        <taxon>Urochloa</taxon>
    </lineage>
</organism>
<dbReference type="PANTHER" id="PTHR48061:SF14">
    <property type="entry name" value="LEUCINE-RICH REPEAT-CONTAINING N-TERMINAL PLANT-TYPE DOMAIN-CONTAINING PROTEIN"/>
    <property type="match status" value="1"/>
</dbReference>
<evidence type="ECO:0000256" key="13">
    <source>
        <dbReference type="SAM" id="SignalP"/>
    </source>
</evidence>
<feature type="signal peptide" evidence="13">
    <location>
        <begin position="1"/>
        <end position="21"/>
    </location>
</feature>
<evidence type="ECO:0000256" key="2">
    <source>
        <dbReference type="ARBA" id="ARBA00009592"/>
    </source>
</evidence>
<dbReference type="InterPro" id="IPR013210">
    <property type="entry name" value="LRR_N_plant-typ"/>
</dbReference>
<dbReference type="InterPro" id="IPR032675">
    <property type="entry name" value="LRR_dom_sf"/>
</dbReference>
<evidence type="ECO:0000256" key="7">
    <source>
        <dbReference type="ARBA" id="ARBA00022729"/>
    </source>
</evidence>
<dbReference type="Proteomes" id="UP001497457">
    <property type="component" value="Chromosome 23rd"/>
</dbReference>
<sequence>MASVGWALLLFLAQLHSFANSKSHADANLTRHSAPSLCHPDQADILLKLKRSFLFDSYSITTLPSWQPGSDCCLWEGVRCSNSSGHVTALDLSGIGLHSNGIDSVIFNLTSLSLLDLSMNDFGGMNYRNPSDGFEKLSLLTHLNLSNAGISGQIPKGISKLTNLLSLDLSCSFTITDDGGNVGYIEACESWEHNFQDLVANLSNLRELKLDGVFILSRAEDCFKALAKSVPHLRVLSMDSCELQGHIDHSLSRLQFLSMINLSNNFRMTPGPFPEFFMYFLNLSVLRLARINLEGWLPPIIFQSKNLRVLDLSGNLNLSGNIPKLSNVNCLETLKLHMTNFSYGKSNYFINSKSLMELGLDGKIISMDFLSSFGILDSLRKVILTGLDLQREMESAFLWIEGTKKLTSLEFFECDFSVTNSSIIGNSKNLRSLSISDSNIKEQTLSAVANLKTLKTLSINNCGLLGKLPSSIGNMSSLEVLNIFDCQLSGPMPHEIGQIKKLTSLILGYTGLSGTIPGSIGNLTQLTELAIYFGHLSGEIPTPLFSLPALQVLDLQRNKLSGPIQEFNVVSSHLYSIDLSINGLTGQIPQSFFVLTSLRYLDIAENNLTGSVDLASFWRLNNLTYLSLSNNKLSVMDGEVCNYSSNYLSGLTKVGLASCSLTKLPSFLMRLNHVASLDLSCNNISGDIPSLIWERWNSSLESIDLSQNIFTGIQLTSYVIPFSNILDNFDVSSNRLRGQIPMPSSSAWFLDYSNNSFSSVLPNFTLYLNDTNFLSMSRNNISGYLPHSICDASALESLDLAFNNFRGLIPACLIEKAFVIGVLNLRENHFEGVLPSNISSECSFQAIDLHGNDIEGHLPKALYNCSGLEVLDLGRNKITDTFPSWLGGHLNLRVLILRSNQFHGSLDYPKNGEYFPRLQTIDLASNNFSGNLHPQWFQWFKPMEKYNNTGQYYTKVGLKETVITSYKGLYMTFEEILTTVTSIDLSDNALEGTIPGSIGKLVSLRALNMSHNSFTGQIPRQLGGMTALELLDLSSNMLSGEIPEELTNLTFLSILNLSNNQLEGTIPRSRQFLTFENSSFDGNAGICGPPLSKQCGIPDTRAHPKSSSDNVDVVLFLFAGVGFGVGFAAAILMKQGWNRRWFCILRIQQP</sequence>
<dbReference type="InterPro" id="IPR055414">
    <property type="entry name" value="LRR_R13L4/SHOC2-like"/>
</dbReference>
<accession>A0ABC9ASU9</accession>
<dbReference type="PROSITE" id="PS51450">
    <property type="entry name" value="LRR"/>
    <property type="match status" value="1"/>
</dbReference>
<protein>
    <recommendedName>
        <fullName evidence="18">Leucine-rich repeat-containing N-terminal plant-type domain-containing protein</fullName>
    </recommendedName>
</protein>
<keyword evidence="9 12" id="KW-1133">Transmembrane helix</keyword>
<dbReference type="SMART" id="SM00365">
    <property type="entry name" value="LRR_SD22"/>
    <property type="match status" value="5"/>
</dbReference>
<evidence type="ECO:0000256" key="12">
    <source>
        <dbReference type="SAM" id="Phobius"/>
    </source>
</evidence>
<keyword evidence="6 12" id="KW-0812">Transmembrane</keyword>
<dbReference type="InterPro" id="IPR003591">
    <property type="entry name" value="Leu-rich_rpt_typical-subtyp"/>
</dbReference>
<dbReference type="EMBL" id="OZ075133">
    <property type="protein sequence ID" value="CAL4986520.1"/>
    <property type="molecule type" value="Genomic_DNA"/>
</dbReference>
<feature type="domain" description="Leucine-rich repeat-containing N-terminal plant-type" evidence="14">
    <location>
        <begin position="39"/>
        <end position="81"/>
    </location>
</feature>
<evidence type="ECO:0000313" key="16">
    <source>
        <dbReference type="EMBL" id="CAL4986520.1"/>
    </source>
</evidence>
<comment type="similarity">
    <text evidence="2">Belongs to the RLP family.</text>
</comment>
<dbReference type="Gene3D" id="3.80.10.10">
    <property type="entry name" value="Ribonuclease Inhibitor"/>
    <property type="match status" value="4"/>
</dbReference>
<dbReference type="PANTHER" id="PTHR48061">
    <property type="entry name" value="LEUCINE-RICH REPEAT RECEPTOR PROTEIN KINASE EMS1-LIKE-RELATED"/>
    <property type="match status" value="1"/>
</dbReference>
<keyword evidence="11" id="KW-0325">Glycoprotein</keyword>
<evidence type="ECO:0000313" key="17">
    <source>
        <dbReference type="Proteomes" id="UP001497457"/>
    </source>
</evidence>
<feature type="chain" id="PRO_5044802141" description="Leucine-rich repeat-containing N-terminal plant-type domain-containing protein" evidence="13">
    <location>
        <begin position="22"/>
        <end position="1150"/>
    </location>
</feature>
<gene>
    <name evidence="16" type="ORF">URODEC1_LOCUS58433</name>
</gene>
<feature type="transmembrane region" description="Helical" evidence="12">
    <location>
        <begin position="1113"/>
        <end position="1132"/>
    </location>
</feature>
<dbReference type="InterPro" id="IPR001611">
    <property type="entry name" value="Leu-rich_rpt"/>
</dbReference>
<dbReference type="Pfam" id="PF00560">
    <property type="entry name" value="LRR_1"/>
    <property type="match status" value="7"/>
</dbReference>
<dbReference type="SUPFAM" id="SSF52047">
    <property type="entry name" value="RNI-like"/>
    <property type="match status" value="1"/>
</dbReference>
<dbReference type="FunFam" id="3.80.10.10:FF:000111">
    <property type="entry name" value="LRR receptor-like serine/threonine-protein kinase ERECTA"/>
    <property type="match status" value="1"/>
</dbReference>
<dbReference type="Pfam" id="PF08263">
    <property type="entry name" value="LRRNT_2"/>
    <property type="match status" value="1"/>
</dbReference>
<evidence type="ECO:0000256" key="11">
    <source>
        <dbReference type="ARBA" id="ARBA00023180"/>
    </source>
</evidence>
<dbReference type="InterPro" id="IPR046956">
    <property type="entry name" value="RLP23-like"/>
</dbReference>
<dbReference type="Pfam" id="PF13855">
    <property type="entry name" value="LRR_8"/>
    <property type="match status" value="2"/>
</dbReference>
<evidence type="ECO:0000259" key="14">
    <source>
        <dbReference type="Pfam" id="PF08263"/>
    </source>
</evidence>
<comment type="subcellular location">
    <subcellularLocation>
        <location evidence="1">Cell membrane</location>
        <topology evidence="1">Single-pass type I membrane protein</topology>
    </subcellularLocation>
</comment>
<dbReference type="SUPFAM" id="SSF52058">
    <property type="entry name" value="L domain-like"/>
    <property type="match status" value="2"/>
</dbReference>
<keyword evidence="8" id="KW-0677">Repeat</keyword>
<evidence type="ECO:0000256" key="1">
    <source>
        <dbReference type="ARBA" id="ARBA00004251"/>
    </source>
</evidence>